<dbReference type="InterPro" id="IPR025392">
    <property type="entry name" value="DUF4124"/>
</dbReference>
<name>X0UYJ3_9ZZZZ</name>
<protein>
    <recommendedName>
        <fullName evidence="1">DUF4124 domain-containing protein</fullName>
    </recommendedName>
</protein>
<dbReference type="EMBL" id="BARS01026019">
    <property type="protein sequence ID" value="GAG10885.1"/>
    <property type="molecule type" value="Genomic_DNA"/>
</dbReference>
<accession>X0UYJ3</accession>
<organism evidence="2">
    <name type="scientific">marine sediment metagenome</name>
    <dbReference type="NCBI Taxonomy" id="412755"/>
    <lineage>
        <taxon>unclassified sequences</taxon>
        <taxon>metagenomes</taxon>
        <taxon>ecological metagenomes</taxon>
    </lineage>
</organism>
<feature type="domain" description="DUF4124" evidence="1">
    <location>
        <begin position="15"/>
        <end position="68"/>
    </location>
</feature>
<sequence>MLLHSKLISSAGIILLAALATPATAGTLYKWTAEDDSVSFTDDPGRIPERYRSRVETIESGGLDAYPRYTPDDPDAVASYRARLAARLERLRESNAPEASRVAPAAAGGPLSETIIKVNESTSVRVPTTVSDEGPIVVEEVRVRRKGSLFTIHDTVVRQGDKVLMVVRPAQSHQAGPNDFIDERELFE</sequence>
<gene>
    <name evidence="2" type="ORF">S01H1_41051</name>
</gene>
<evidence type="ECO:0000259" key="1">
    <source>
        <dbReference type="Pfam" id="PF13511"/>
    </source>
</evidence>
<comment type="caution">
    <text evidence="2">The sequence shown here is derived from an EMBL/GenBank/DDBJ whole genome shotgun (WGS) entry which is preliminary data.</text>
</comment>
<dbReference type="Pfam" id="PF13511">
    <property type="entry name" value="DUF4124"/>
    <property type="match status" value="1"/>
</dbReference>
<dbReference type="AlphaFoldDB" id="X0UYJ3"/>
<evidence type="ECO:0000313" key="2">
    <source>
        <dbReference type="EMBL" id="GAG10885.1"/>
    </source>
</evidence>
<reference evidence="2" key="1">
    <citation type="journal article" date="2014" name="Front. Microbiol.">
        <title>High frequency of phylogenetically diverse reductive dehalogenase-homologous genes in deep subseafloor sedimentary metagenomes.</title>
        <authorList>
            <person name="Kawai M."/>
            <person name="Futagami T."/>
            <person name="Toyoda A."/>
            <person name="Takaki Y."/>
            <person name="Nishi S."/>
            <person name="Hori S."/>
            <person name="Arai W."/>
            <person name="Tsubouchi T."/>
            <person name="Morono Y."/>
            <person name="Uchiyama I."/>
            <person name="Ito T."/>
            <person name="Fujiyama A."/>
            <person name="Inagaki F."/>
            <person name="Takami H."/>
        </authorList>
    </citation>
    <scope>NUCLEOTIDE SEQUENCE</scope>
    <source>
        <strain evidence="2">Expedition CK06-06</strain>
    </source>
</reference>
<proteinExistence type="predicted"/>